<dbReference type="AlphaFoldDB" id="A0A0X3PQI6"/>
<protein>
    <submittedName>
        <fullName evidence="7">Transmembrane protein 170B</fullName>
    </submittedName>
</protein>
<evidence type="ECO:0000256" key="4">
    <source>
        <dbReference type="ARBA" id="ARBA00022989"/>
    </source>
</evidence>
<feature type="transmembrane region" description="Helical" evidence="6">
    <location>
        <begin position="20"/>
        <end position="43"/>
    </location>
</feature>
<evidence type="ECO:0000313" key="7">
    <source>
        <dbReference type="EMBL" id="JAP53949.1"/>
    </source>
</evidence>
<evidence type="ECO:0000256" key="2">
    <source>
        <dbReference type="ARBA" id="ARBA00006325"/>
    </source>
</evidence>
<sequence length="115" mass="12767">MSSPEGFEPSATFEYIWWNIFLWAASCNAVIYGIATVIAFVNLRVHKRARVYFPLVIVILGLISTFTVVLITCLVIAGVFHSMGLPFGEWHAVVCGVLQSLLMFVFSISRLPATL</sequence>
<comment type="subcellular location">
    <subcellularLocation>
        <location evidence="1">Membrane</location>
        <topology evidence="1">Multi-pass membrane protein</topology>
    </subcellularLocation>
</comment>
<organism evidence="7">
    <name type="scientific">Schistocephalus solidus</name>
    <name type="common">Tapeworm</name>
    <dbReference type="NCBI Taxonomy" id="70667"/>
    <lineage>
        <taxon>Eukaryota</taxon>
        <taxon>Metazoa</taxon>
        <taxon>Spiralia</taxon>
        <taxon>Lophotrochozoa</taxon>
        <taxon>Platyhelminthes</taxon>
        <taxon>Cestoda</taxon>
        <taxon>Eucestoda</taxon>
        <taxon>Diphyllobothriidea</taxon>
        <taxon>Diphyllobothriidae</taxon>
        <taxon>Schistocephalus</taxon>
    </lineage>
</organism>
<gene>
    <name evidence="7" type="primary">T170B</name>
    <name evidence="7" type="ORF">TR124386</name>
</gene>
<comment type="similarity">
    <text evidence="2">Belongs to the TMEM170 family.</text>
</comment>
<accession>A0A0X3PQI6</accession>
<dbReference type="PANTHER" id="PTHR22779">
    <property type="entry name" value="SD17342P"/>
    <property type="match status" value="1"/>
</dbReference>
<evidence type="ECO:0000256" key="6">
    <source>
        <dbReference type="SAM" id="Phobius"/>
    </source>
</evidence>
<feature type="transmembrane region" description="Helical" evidence="6">
    <location>
        <begin position="90"/>
        <end position="109"/>
    </location>
</feature>
<evidence type="ECO:0000256" key="1">
    <source>
        <dbReference type="ARBA" id="ARBA00004141"/>
    </source>
</evidence>
<dbReference type="GO" id="GO:0016020">
    <property type="term" value="C:membrane"/>
    <property type="evidence" value="ECO:0007669"/>
    <property type="project" value="UniProtKB-SubCell"/>
</dbReference>
<dbReference type="Pfam" id="PF10190">
    <property type="entry name" value="Tmemb_170"/>
    <property type="match status" value="1"/>
</dbReference>
<dbReference type="EMBL" id="GEEE01009276">
    <property type="protein sequence ID" value="JAP53949.1"/>
    <property type="molecule type" value="Transcribed_RNA"/>
</dbReference>
<evidence type="ECO:0000256" key="3">
    <source>
        <dbReference type="ARBA" id="ARBA00022692"/>
    </source>
</evidence>
<dbReference type="InterPro" id="IPR019334">
    <property type="entry name" value="TMEM170A/B/YPR153W-like"/>
</dbReference>
<keyword evidence="3 6" id="KW-0812">Transmembrane</keyword>
<proteinExistence type="inferred from homology"/>
<evidence type="ECO:0000256" key="5">
    <source>
        <dbReference type="ARBA" id="ARBA00023136"/>
    </source>
</evidence>
<feature type="transmembrane region" description="Helical" evidence="6">
    <location>
        <begin position="55"/>
        <end position="78"/>
    </location>
</feature>
<keyword evidence="5 6" id="KW-0472">Membrane</keyword>
<keyword evidence="4 6" id="KW-1133">Transmembrane helix</keyword>
<reference evidence="7" key="1">
    <citation type="submission" date="2016-01" db="EMBL/GenBank/DDBJ databases">
        <title>Reference transcriptome for the parasite Schistocephalus solidus: insights into the molecular evolution of parasitism.</title>
        <authorList>
            <person name="Hebert F.O."/>
            <person name="Grambauer S."/>
            <person name="Barber I."/>
            <person name="Landry C.R."/>
            <person name="Aubin-Horth N."/>
        </authorList>
    </citation>
    <scope>NUCLEOTIDE SEQUENCE</scope>
</reference>
<name>A0A0X3PQI6_SCHSO</name>
<dbReference type="PANTHER" id="PTHR22779:SF6">
    <property type="entry name" value="SD17342P"/>
    <property type="match status" value="1"/>
</dbReference>